<sequence length="163" mass="17343">MAANKSAISGACFIKEARRVRDARGSIRIMSFGAMTAIPIPRMMPPTPPITSAAPMPKTMALTIVRAARDICRDTLGWANNSLSRPCDGGRTQNQTAANAAPAARALIVGAPRPWRSARSTPCPPRLTARRLINRASRAACQATTAVDRHPSTCPSPNRSTAK</sequence>
<proteinExistence type="predicted"/>
<dbReference type="EMBL" id="CAEZWW010000186">
    <property type="protein sequence ID" value="CAB4682384.1"/>
    <property type="molecule type" value="Genomic_DNA"/>
</dbReference>
<gene>
    <name evidence="2" type="ORF">UFOPK2310_01309</name>
</gene>
<dbReference type="AlphaFoldDB" id="A0A6J6NBQ4"/>
<feature type="compositionally biased region" description="Polar residues" evidence="1">
    <location>
        <begin position="153"/>
        <end position="163"/>
    </location>
</feature>
<evidence type="ECO:0000313" key="2">
    <source>
        <dbReference type="EMBL" id="CAB4682384.1"/>
    </source>
</evidence>
<feature type="region of interest" description="Disordered" evidence="1">
    <location>
        <begin position="143"/>
        <end position="163"/>
    </location>
</feature>
<protein>
    <submittedName>
        <fullName evidence="2">Unannotated protein</fullName>
    </submittedName>
</protein>
<reference evidence="2" key="1">
    <citation type="submission" date="2020-05" db="EMBL/GenBank/DDBJ databases">
        <authorList>
            <person name="Chiriac C."/>
            <person name="Salcher M."/>
            <person name="Ghai R."/>
            <person name="Kavagutti S V."/>
        </authorList>
    </citation>
    <scope>NUCLEOTIDE SEQUENCE</scope>
</reference>
<accession>A0A6J6NBQ4</accession>
<name>A0A6J6NBQ4_9ZZZZ</name>
<organism evidence="2">
    <name type="scientific">freshwater metagenome</name>
    <dbReference type="NCBI Taxonomy" id="449393"/>
    <lineage>
        <taxon>unclassified sequences</taxon>
        <taxon>metagenomes</taxon>
        <taxon>ecological metagenomes</taxon>
    </lineage>
</organism>
<evidence type="ECO:0000256" key="1">
    <source>
        <dbReference type="SAM" id="MobiDB-lite"/>
    </source>
</evidence>